<accession>A0A2T0RFG1</accession>
<evidence type="ECO:0000313" key="2">
    <source>
        <dbReference type="Proteomes" id="UP000239480"/>
    </source>
</evidence>
<gene>
    <name evidence="1" type="ORF">CLV78_1174</name>
</gene>
<name>A0A2T0RFG1_9RHOB</name>
<dbReference type="OrthoDB" id="555447at2"/>
<sequence length="167" mass="17924">MTDTKAAPQASGEASSGRQTKKVLAIASAGGHWQQLMMLRPAFAHHDIHFATTLPGLAEEFGAEPATLIPDCNRNRKLEAATTAFAIVRLVRRVRPAIVISTGALPGVMALAAGRFWGARTIWVDSVANAKEMSMSGKQARRVADLWLTQWEDVAELSDAEFAGAVL</sequence>
<dbReference type="RefSeq" id="WP_106208184.1">
    <property type="nucleotide sequence ID" value="NZ_PVTD01000017.1"/>
</dbReference>
<dbReference type="AlphaFoldDB" id="A0A2T0RFG1"/>
<reference evidence="1 2" key="1">
    <citation type="submission" date="2018-03" db="EMBL/GenBank/DDBJ databases">
        <title>Genomic Encyclopedia of Archaeal and Bacterial Type Strains, Phase II (KMG-II): from individual species to whole genera.</title>
        <authorList>
            <person name="Goeker M."/>
        </authorList>
    </citation>
    <scope>NUCLEOTIDE SEQUENCE [LARGE SCALE GENOMIC DNA]</scope>
    <source>
        <strain evidence="1 2">DSM 29328</strain>
    </source>
</reference>
<dbReference type="Proteomes" id="UP000239480">
    <property type="component" value="Unassembled WGS sequence"/>
</dbReference>
<dbReference type="Gene3D" id="3.40.50.2000">
    <property type="entry name" value="Glycogen Phosphorylase B"/>
    <property type="match status" value="1"/>
</dbReference>
<keyword evidence="2" id="KW-1185">Reference proteome</keyword>
<dbReference type="GO" id="GO:0006488">
    <property type="term" value="P:dolichol-linked oligosaccharide biosynthetic process"/>
    <property type="evidence" value="ECO:0007669"/>
    <property type="project" value="InterPro"/>
</dbReference>
<protein>
    <submittedName>
        <fullName evidence="1">Oligosaccharide biosynthesis protein Alg14</fullName>
    </submittedName>
</protein>
<dbReference type="EMBL" id="PVTD01000017">
    <property type="protein sequence ID" value="PRY19840.1"/>
    <property type="molecule type" value="Genomic_DNA"/>
</dbReference>
<comment type="caution">
    <text evidence="1">The sequence shown here is derived from an EMBL/GenBank/DDBJ whole genome shotgun (WGS) entry which is preliminary data.</text>
</comment>
<dbReference type="SUPFAM" id="SSF53756">
    <property type="entry name" value="UDP-Glycosyltransferase/glycogen phosphorylase"/>
    <property type="match status" value="1"/>
</dbReference>
<organism evidence="1 2">
    <name type="scientific">Aliiruegeria haliotis</name>
    <dbReference type="NCBI Taxonomy" id="1280846"/>
    <lineage>
        <taxon>Bacteria</taxon>
        <taxon>Pseudomonadati</taxon>
        <taxon>Pseudomonadota</taxon>
        <taxon>Alphaproteobacteria</taxon>
        <taxon>Rhodobacterales</taxon>
        <taxon>Roseobacteraceae</taxon>
        <taxon>Aliiruegeria</taxon>
    </lineage>
</organism>
<evidence type="ECO:0000313" key="1">
    <source>
        <dbReference type="EMBL" id="PRY19840.1"/>
    </source>
</evidence>
<proteinExistence type="predicted"/>